<feature type="chain" id="PRO_5045717819" description="40-residue YVTN family beta-propeller repeat-containing protein" evidence="1">
    <location>
        <begin position="28"/>
        <end position="342"/>
    </location>
</feature>
<dbReference type="InterPro" id="IPR051200">
    <property type="entry name" value="Host-pathogen_enzymatic-act"/>
</dbReference>
<evidence type="ECO:0000313" key="2">
    <source>
        <dbReference type="EMBL" id="MBL7253348.1"/>
    </source>
</evidence>
<comment type="caution">
    <text evidence="2">The sequence shown here is derived from an EMBL/GenBank/DDBJ whole genome shotgun (WGS) entry which is preliminary data.</text>
</comment>
<dbReference type="RefSeq" id="WP_202989709.1">
    <property type="nucleotide sequence ID" value="NZ_JAENHO010000001.1"/>
</dbReference>
<dbReference type="InterPro" id="IPR011044">
    <property type="entry name" value="Quino_amine_DH_bsu"/>
</dbReference>
<keyword evidence="3" id="KW-1185">Reference proteome</keyword>
<dbReference type="PANTHER" id="PTHR47197">
    <property type="entry name" value="PROTEIN NIRF"/>
    <property type="match status" value="1"/>
</dbReference>
<name>A0ABS1VFE0_9ACTN</name>
<dbReference type="PANTHER" id="PTHR47197:SF3">
    <property type="entry name" value="DIHYDRO-HEME D1 DEHYDROGENASE"/>
    <property type="match status" value="1"/>
</dbReference>
<evidence type="ECO:0000313" key="3">
    <source>
        <dbReference type="Proteomes" id="UP000598996"/>
    </source>
</evidence>
<evidence type="ECO:0000256" key="1">
    <source>
        <dbReference type="SAM" id="SignalP"/>
    </source>
</evidence>
<dbReference type="Gene3D" id="2.130.10.10">
    <property type="entry name" value="YVTN repeat-like/Quinoprotein amine dehydrogenase"/>
    <property type="match status" value="2"/>
</dbReference>
<dbReference type="EMBL" id="JAENHO010000001">
    <property type="protein sequence ID" value="MBL7253348.1"/>
    <property type="molecule type" value="Genomic_DNA"/>
</dbReference>
<dbReference type="InterPro" id="IPR015943">
    <property type="entry name" value="WD40/YVTN_repeat-like_dom_sf"/>
</dbReference>
<keyword evidence="1" id="KW-0732">Signal</keyword>
<accession>A0ABS1VFE0</accession>
<sequence>MRKPALLLTALVTGLGGLLVAPAAAQAAPVVTTLPFANPADVVSSGDRVFISGGRDEKQIVVTDAAGTITATVDGLDGPTDLELSHDRRTLYVALPRANAIAAFDTQTLVLSARYPTGAGTCPDKLAFGGRHLWFGYGCEAWQGEVGRVDLARPFSVVATRLTGISFFTPPLPATAARNGSVLFVGQQSLSPWTGYSFAIGATGALTKVSQTDHGSVGSDLWDAALDPTGETVYTASSTPSAAQSFVTAALTKAGRTYDTGAGPNAIELNPGGSRLAVGSDAPYGPDVFVFGVGGTAVARFELGTILRPGGLAWAPDGRRLYAIGTAQLHVLPVPAGVSVGA</sequence>
<dbReference type="Proteomes" id="UP000598996">
    <property type="component" value="Unassembled WGS sequence"/>
</dbReference>
<feature type="signal peptide" evidence="1">
    <location>
        <begin position="1"/>
        <end position="27"/>
    </location>
</feature>
<organism evidence="2 3">
    <name type="scientific">Paractinoplanes lichenicola</name>
    <dbReference type="NCBI Taxonomy" id="2802976"/>
    <lineage>
        <taxon>Bacteria</taxon>
        <taxon>Bacillati</taxon>
        <taxon>Actinomycetota</taxon>
        <taxon>Actinomycetes</taxon>
        <taxon>Micromonosporales</taxon>
        <taxon>Micromonosporaceae</taxon>
        <taxon>Paractinoplanes</taxon>
    </lineage>
</organism>
<gene>
    <name evidence="2" type="ORF">JKJ07_03395</name>
</gene>
<reference evidence="2 3" key="1">
    <citation type="submission" date="2021-01" db="EMBL/GenBank/DDBJ databases">
        <title>Actinoplanes sp. nov. LDG1-01 isolated from lichen.</title>
        <authorList>
            <person name="Saeng-In P."/>
            <person name="Phongsopitanun W."/>
            <person name="Kanchanasin P."/>
            <person name="Yuki M."/>
            <person name="Kudo T."/>
            <person name="Ohkuma M."/>
            <person name="Tanasupawat S."/>
        </authorList>
    </citation>
    <scope>NUCLEOTIDE SEQUENCE [LARGE SCALE GENOMIC DNA]</scope>
    <source>
        <strain evidence="2 3">LDG1-01</strain>
    </source>
</reference>
<protein>
    <recommendedName>
        <fullName evidence="4">40-residue YVTN family beta-propeller repeat-containing protein</fullName>
    </recommendedName>
</protein>
<proteinExistence type="predicted"/>
<evidence type="ECO:0008006" key="4">
    <source>
        <dbReference type="Google" id="ProtNLM"/>
    </source>
</evidence>
<dbReference type="SUPFAM" id="SSF50969">
    <property type="entry name" value="YVTN repeat-like/Quinoprotein amine dehydrogenase"/>
    <property type="match status" value="1"/>
</dbReference>